<keyword evidence="2" id="KW-1185">Reference proteome</keyword>
<gene>
    <name evidence="1" type="ORF">FP2_21400</name>
</gene>
<dbReference type="EMBL" id="FP929045">
    <property type="protein sequence ID" value="CBK99520.1"/>
    <property type="molecule type" value="Genomic_DNA"/>
</dbReference>
<dbReference type="Proteomes" id="UP000008804">
    <property type="component" value="Chromosome"/>
</dbReference>
<organism evidence="1 2">
    <name type="scientific">Faecalibacterium prausnitzii L2-6</name>
    <dbReference type="NCBI Taxonomy" id="718252"/>
    <lineage>
        <taxon>Bacteria</taxon>
        <taxon>Bacillati</taxon>
        <taxon>Bacillota</taxon>
        <taxon>Clostridia</taxon>
        <taxon>Eubacteriales</taxon>
        <taxon>Oscillospiraceae</taxon>
        <taxon>Faecalibacterium</taxon>
    </lineage>
</organism>
<protein>
    <submittedName>
        <fullName evidence="1">Uncharacterized protein</fullName>
    </submittedName>
</protein>
<sequence>MVNQYKEKTRRFDFTVKIVILDDEPEFSKILDKK</sequence>
<dbReference type="HOGENOM" id="CLU_3373872_0_0_9"/>
<dbReference type="KEGG" id="fpr:FP2_21400"/>
<reference evidence="1 2" key="2">
    <citation type="submission" date="2010-03" db="EMBL/GenBank/DDBJ databases">
        <authorList>
            <person name="Pajon A."/>
        </authorList>
    </citation>
    <scope>NUCLEOTIDE SEQUENCE [LARGE SCALE GENOMIC DNA]</scope>
    <source>
        <strain evidence="2">L2-6</strain>
    </source>
</reference>
<proteinExistence type="predicted"/>
<accession>D4JZS1</accession>
<evidence type="ECO:0000313" key="1">
    <source>
        <dbReference type="EMBL" id="CBK99520.1"/>
    </source>
</evidence>
<dbReference type="BioCyc" id="FPRA718252:G1375-1825-MONOMER"/>
<dbReference type="AlphaFoldDB" id="D4JZS1"/>
<evidence type="ECO:0000313" key="2">
    <source>
        <dbReference type="Proteomes" id="UP000008804"/>
    </source>
</evidence>
<reference evidence="1 2" key="1">
    <citation type="submission" date="2010-03" db="EMBL/GenBank/DDBJ databases">
        <title>The genome sequence of Faecalibacterium prausnitzii L2/6.</title>
        <authorList>
            <consortium name="metaHIT consortium -- http://www.metahit.eu/"/>
            <person name="Pajon A."/>
            <person name="Turner K."/>
            <person name="Parkhill J."/>
            <person name="Duncan S."/>
            <person name="Flint H."/>
        </authorList>
    </citation>
    <scope>NUCLEOTIDE SEQUENCE [LARGE SCALE GENOMIC DNA]</scope>
    <source>
        <strain evidence="2">L2-6</strain>
    </source>
</reference>
<name>D4JZS1_9FIRM</name>